<protein>
    <submittedName>
        <fullName evidence="1">Uncharacterized protein</fullName>
    </submittedName>
</protein>
<accession>A0AAW1NXE5</accession>
<dbReference type="Proteomes" id="UP001465755">
    <property type="component" value="Unassembled WGS sequence"/>
</dbReference>
<gene>
    <name evidence="1" type="ORF">WJX73_006686</name>
</gene>
<dbReference type="AlphaFoldDB" id="A0AAW1NXE5"/>
<organism evidence="1 2">
    <name type="scientific">Symbiochloris irregularis</name>
    <dbReference type="NCBI Taxonomy" id="706552"/>
    <lineage>
        <taxon>Eukaryota</taxon>
        <taxon>Viridiplantae</taxon>
        <taxon>Chlorophyta</taxon>
        <taxon>core chlorophytes</taxon>
        <taxon>Trebouxiophyceae</taxon>
        <taxon>Trebouxiales</taxon>
        <taxon>Trebouxiaceae</taxon>
        <taxon>Symbiochloris</taxon>
    </lineage>
</organism>
<name>A0AAW1NXE5_9CHLO</name>
<comment type="caution">
    <text evidence="1">The sequence shown here is derived from an EMBL/GenBank/DDBJ whole genome shotgun (WGS) entry which is preliminary data.</text>
</comment>
<evidence type="ECO:0000313" key="1">
    <source>
        <dbReference type="EMBL" id="KAK9798212.1"/>
    </source>
</evidence>
<keyword evidence="2" id="KW-1185">Reference proteome</keyword>
<sequence length="240" mass="26993">MEMCELISGFAPFEHDPQLTQADPLFNPNGSDELERRESDCKWALAAAKRNLESNPKLDELLAKYPGLNGKRTLQDPQHEELRRVLIEFRDARDTSQERLPACNDPKSPHFQYKATCLYMLSPCADSANTLQQVLARCMGAIVQTDKLAGMTTRERCAYAVEQQRLLLPDHHFNAEPQCALFMHPAAAAESRSHQSLRKAALALQASLYAAPAELSPKQEADLQRQEARFTKAFKAHCTK</sequence>
<dbReference type="EMBL" id="JALJOQ010000099">
    <property type="protein sequence ID" value="KAK9798212.1"/>
    <property type="molecule type" value="Genomic_DNA"/>
</dbReference>
<evidence type="ECO:0000313" key="2">
    <source>
        <dbReference type="Proteomes" id="UP001465755"/>
    </source>
</evidence>
<reference evidence="1 2" key="1">
    <citation type="journal article" date="2024" name="Nat. Commun.">
        <title>Phylogenomics reveals the evolutionary origins of lichenization in chlorophyte algae.</title>
        <authorList>
            <person name="Puginier C."/>
            <person name="Libourel C."/>
            <person name="Otte J."/>
            <person name="Skaloud P."/>
            <person name="Haon M."/>
            <person name="Grisel S."/>
            <person name="Petersen M."/>
            <person name="Berrin J.G."/>
            <person name="Delaux P.M."/>
            <person name="Dal Grande F."/>
            <person name="Keller J."/>
        </authorList>
    </citation>
    <scope>NUCLEOTIDE SEQUENCE [LARGE SCALE GENOMIC DNA]</scope>
    <source>
        <strain evidence="1 2">SAG 2036</strain>
    </source>
</reference>
<proteinExistence type="predicted"/>